<organism evidence="1 2">
    <name type="scientific">Vibrio splendidus</name>
    <dbReference type="NCBI Taxonomy" id="29497"/>
    <lineage>
        <taxon>Bacteria</taxon>
        <taxon>Pseudomonadati</taxon>
        <taxon>Pseudomonadota</taxon>
        <taxon>Gammaproteobacteria</taxon>
        <taxon>Vibrionales</taxon>
        <taxon>Vibrionaceae</taxon>
        <taxon>Vibrio</taxon>
    </lineage>
</organism>
<dbReference type="GO" id="GO:0015074">
    <property type="term" value="P:DNA integration"/>
    <property type="evidence" value="ECO:0007669"/>
    <property type="project" value="InterPro"/>
</dbReference>
<reference evidence="2" key="1">
    <citation type="submission" date="2016-07" db="EMBL/GenBank/DDBJ databases">
        <title>Nontailed viruses are major unrecognized killers of bacteria in the ocean.</title>
        <authorList>
            <person name="Kauffman K."/>
            <person name="Hussain F."/>
            <person name="Yang J."/>
            <person name="Arevalo P."/>
            <person name="Brown J."/>
            <person name="Cutler M."/>
            <person name="Kelly L."/>
            <person name="Polz M.F."/>
        </authorList>
    </citation>
    <scope>NUCLEOTIDE SEQUENCE [LARGE SCALE GENOMIC DNA]</scope>
    <source>
        <strain evidence="2">10N.261.48.B5</strain>
    </source>
</reference>
<dbReference type="RefSeq" id="WP_102554205.1">
    <property type="nucleotide sequence ID" value="NZ_MCZF01000307.1"/>
</dbReference>
<dbReference type="GO" id="GO:0003677">
    <property type="term" value="F:DNA binding"/>
    <property type="evidence" value="ECO:0007669"/>
    <property type="project" value="InterPro"/>
</dbReference>
<dbReference type="InterPro" id="IPR013762">
    <property type="entry name" value="Integrase-like_cat_sf"/>
</dbReference>
<evidence type="ECO:0000313" key="1">
    <source>
        <dbReference type="EMBL" id="PMM40018.1"/>
    </source>
</evidence>
<dbReference type="Gene3D" id="1.10.443.10">
    <property type="entry name" value="Intergrase catalytic core"/>
    <property type="match status" value="1"/>
</dbReference>
<evidence type="ECO:0000313" key="2">
    <source>
        <dbReference type="Proteomes" id="UP000235533"/>
    </source>
</evidence>
<accession>A0A2N7JIR8</accession>
<evidence type="ECO:0008006" key="3">
    <source>
        <dbReference type="Google" id="ProtNLM"/>
    </source>
</evidence>
<name>A0A2N7JIR8_VIBSP</name>
<proteinExistence type="predicted"/>
<protein>
    <recommendedName>
        <fullName evidence="3">Integrase</fullName>
    </recommendedName>
</protein>
<comment type="caution">
    <text evidence="1">The sequence shown here is derived from an EMBL/GenBank/DDBJ whole genome shotgun (WGS) entry which is preliminary data.</text>
</comment>
<gene>
    <name evidence="1" type="ORF">BCT54_13120</name>
</gene>
<dbReference type="AlphaFoldDB" id="A0A2N7JIR8"/>
<sequence>MIFNTTSSAYYPSGKEKADRRCTEIALQLGGQISTFFSNVGVEKNFCVPEMDILNRSSNLSIGKADVRCVICEIAANISDTETLLNIASHKASAANFTTRKAHARKPDYKGYHGAVEFVNQIEKLFLSIGIEPVQISKGVYQTVILYSRLILIKLWREGLVVLPITVNLELSSEKFGEFSKFKSSSHRSRPPMFGASDEYCENLQLEFTELINDIGNAPSLEVKLVEREDGKCCDKLASILYCSRLHSPKDVTVSSYDDLTRLFCLYDTYDSQKPCDAHTLKELSNNTMPFKGAKAAFNEFRTAASRLGCHKRESLSGHTHAITNAYRSELLQLNTATQFNLEEVMYEQDEEALFEFFADNDYQSTQEFYNRGLIDEPDHTNWDVYKDKHLSSMTASSSSNPKWGWNVIYQYLGYISCWCAMFPEQAENEAISTPTTLRELDRETFVIRSFSNQDIDTDQWPRTLGEFILRKSVSVATWVKAAINSIETNFRFDNEHVSSIGKLLQPKEFTNAWHKSQRGIKLGSLSESVKNVFTRDEYAVSLQVGYALEKFGSYLQERILEGYTPELLGFRSVNSYHTDNPFRLIEMGAKISTPVGILRYQLHNSPLSGDISESKPLANVFHWAVPLEHYHDSLRVGENNNKALRRAVYSHDCAGFSPIVWYVDDQLKYSYKRLDATSKIIENPFSMTKYGTIDTDKAQLVAPLLGPIRGIIVALEQGIRHKHIRYLDKRHFDKYVDDANEDGIVQLLVSTDKSRRKPWKASSHIDVIAMLRAEREFQNLRTDVDHLVPYDDKREIDVLFRNASGEAFSELVWSDIWKIFLTVSQGIINSSFTDMMESCEFVKMVPLSAKDSMTAQTVERTITADSEFVTRAKVSGKNRTLGFDADGHRVKLLAILTPHSSRTTYVSHRVGYIPIETVSKNIGHMQISTTAYYNRETEEDRARKVGEYRRANLMVVRGNKNKDEIMPMCTSDVSQEQVRESFKQNPRETMSLYGFTSIPIVTVDDDGDEIIKDTGMDLVASTPLSMIAFSSTHICVHNMECPSEIIAENGGYQRCGVCRIKICHVDNLISISRMVQRLELDLKTNVTSLINLNRNKVADETVHKIEVAQLKRNESVLKSELLGWQAALRIVEQTRISLLGKKNTNKFVVPAPRLLKESISCETLKMSLAELLLNHMTSMSDVPSLNSPEIQKTVARIEKKILNDSKNASDEIMKKVEACFVNDSLDPRHIMSPIMSMLDANIITKSQILDVIESDLSNTQPLMRSPLQNNVTKALSNG</sequence>
<dbReference type="Proteomes" id="UP000235533">
    <property type="component" value="Unassembled WGS sequence"/>
</dbReference>
<dbReference type="EMBL" id="MCZF01000307">
    <property type="protein sequence ID" value="PMM40018.1"/>
    <property type="molecule type" value="Genomic_DNA"/>
</dbReference>
<dbReference type="GO" id="GO:0006310">
    <property type="term" value="P:DNA recombination"/>
    <property type="evidence" value="ECO:0007669"/>
    <property type="project" value="InterPro"/>
</dbReference>